<feature type="transmembrane region" description="Helical" evidence="6">
    <location>
        <begin position="332"/>
        <end position="349"/>
    </location>
</feature>
<feature type="transmembrane region" description="Helical" evidence="6">
    <location>
        <begin position="456"/>
        <end position="475"/>
    </location>
</feature>
<feature type="transmembrane region" description="Helical" evidence="6">
    <location>
        <begin position="421"/>
        <end position="444"/>
    </location>
</feature>
<evidence type="ECO:0000313" key="8">
    <source>
        <dbReference type="EMBL" id="PRZ05086.1"/>
    </source>
</evidence>
<dbReference type="EMBL" id="PVTX01000008">
    <property type="protein sequence ID" value="PRZ05086.1"/>
    <property type="molecule type" value="Genomic_DNA"/>
</dbReference>
<keyword evidence="9" id="KW-1185">Reference proteome</keyword>
<evidence type="ECO:0000256" key="6">
    <source>
        <dbReference type="SAM" id="Phobius"/>
    </source>
</evidence>
<feature type="transmembrane region" description="Helical" evidence="6">
    <location>
        <begin position="361"/>
        <end position="382"/>
    </location>
</feature>
<comment type="subcellular location">
    <subcellularLocation>
        <location evidence="1">Cell membrane</location>
        <topology evidence="1">Multi-pass membrane protein</topology>
    </subcellularLocation>
</comment>
<dbReference type="SMART" id="SM00849">
    <property type="entry name" value="Lactamase_B"/>
    <property type="match status" value="1"/>
</dbReference>
<dbReference type="PANTHER" id="PTHR30619">
    <property type="entry name" value="DNA INTERNALIZATION/COMPETENCE PROTEIN COMEC/REC2"/>
    <property type="match status" value="1"/>
</dbReference>
<reference evidence="8 9" key="1">
    <citation type="submission" date="2018-03" db="EMBL/GenBank/DDBJ databases">
        <title>Comparative analysis of microorganisms from saline springs in Andes Mountain Range, Colombia.</title>
        <authorList>
            <person name="Rubin E."/>
        </authorList>
    </citation>
    <scope>NUCLEOTIDE SEQUENCE [LARGE SCALE GENOMIC DNA]</scope>
    <source>
        <strain evidence="8 9">CG 23</strain>
    </source>
</reference>
<proteinExistence type="predicted"/>
<dbReference type="InterPro" id="IPR001279">
    <property type="entry name" value="Metallo-B-lactamas"/>
</dbReference>
<keyword evidence="5 6" id="KW-0472">Membrane</keyword>
<dbReference type="RefSeq" id="WP_106268433.1">
    <property type="nucleotide sequence ID" value="NZ_PVTX01000008.1"/>
</dbReference>
<accession>A0ABX5EEP7</accession>
<evidence type="ECO:0000313" key="9">
    <source>
        <dbReference type="Proteomes" id="UP000239895"/>
    </source>
</evidence>
<dbReference type="InterPro" id="IPR052159">
    <property type="entry name" value="Competence_DNA_uptake"/>
</dbReference>
<dbReference type="Pfam" id="PF00753">
    <property type="entry name" value="Lactamase_B"/>
    <property type="match status" value="1"/>
</dbReference>
<dbReference type="Pfam" id="PF13567">
    <property type="entry name" value="DUF4131"/>
    <property type="match status" value="1"/>
</dbReference>
<sequence>MTQDLRLAPAALVVWAAAWCLSGAATDGVVVLSVGVGGAVVALGSLVVLRRSGRAVVAHLLLVGACLVTLAGSVHGQAAARAPLPQLAADGAVATLRGTVVTEPRPATFGDGHRWQVAVTQVWARGTGSSARGHVEVTAPGPPPRYGAVVVADVRLGPPGIGAGTAASASATAVRVTAPPGPVLRATTVLRAELLEVTEGLSPQARGLVPGAAVGDTTRLPDDLDEAMRTTGLTHVTAVSGSHFAIVVATLAVACAGLRLPRAARVVLLVVGAVGFVLLVRPEPSVLRAAWTCSVTLLALALGRPAAGPPALAVASTVLLVVDPWMSRSFGFALSCAATAGIILLTGPIARRLDPWCGRVLAFAVAVPLAAQAACGPLLVLLDPALPATAVPANLLAAPALVPATVLGLVATLLAPWAPAVAGAVAWVAGVATAWIAAVARSFAALPGASLPWPGGVGGALLLAAGTTAVLWVALRRPPARGPVRAAGRAPGVLLAAVWRRAAASCRRARPARGLVVGALSVVLLAGTALLVSAWPRLAPGLVPGDIPDDWQVVACDVGQGDTLAIRSGARAAVVVDVGPPGDAAARCLERLGVERIDLLVLSHFHTDHVGGLDAVLAGRTVRAAVVSPLDDPAAPAGRARGALADAGVPVSAGTTGQRGAAGTVTYQVLAADPAPGGGAGAANDASVALALRTGSGIDVVALGDLEEPGQERLVRLLAPSGLPDGPVEVLKMAHHGSASQSADLARLLAPRVTLVPVGENDYGHPTSSALALYAAVGSRIVRTDECGTSALTVREGGLELTCARRS</sequence>
<dbReference type="InterPro" id="IPR025405">
    <property type="entry name" value="DUF4131"/>
</dbReference>
<dbReference type="Proteomes" id="UP000239895">
    <property type="component" value="Unassembled WGS sequence"/>
</dbReference>
<dbReference type="NCBIfam" id="TIGR00360">
    <property type="entry name" value="ComEC_N-term"/>
    <property type="match status" value="1"/>
</dbReference>
<feature type="transmembrane region" description="Helical" evidence="6">
    <location>
        <begin position="263"/>
        <end position="280"/>
    </location>
</feature>
<keyword evidence="2" id="KW-1003">Cell membrane</keyword>
<evidence type="ECO:0000256" key="2">
    <source>
        <dbReference type="ARBA" id="ARBA00022475"/>
    </source>
</evidence>
<organism evidence="8 9">
    <name type="scientific">Isoptericola halotolerans</name>
    <dbReference type="NCBI Taxonomy" id="300560"/>
    <lineage>
        <taxon>Bacteria</taxon>
        <taxon>Bacillati</taxon>
        <taxon>Actinomycetota</taxon>
        <taxon>Actinomycetes</taxon>
        <taxon>Micrococcales</taxon>
        <taxon>Promicromonosporaceae</taxon>
        <taxon>Isoptericola</taxon>
    </lineage>
</organism>
<dbReference type="InterPro" id="IPR036866">
    <property type="entry name" value="RibonucZ/Hydroxyglut_hydro"/>
</dbReference>
<dbReference type="InterPro" id="IPR004477">
    <property type="entry name" value="ComEC_N"/>
</dbReference>
<evidence type="ECO:0000256" key="1">
    <source>
        <dbReference type="ARBA" id="ARBA00004651"/>
    </source>
</evidence>
<evidence type="ECO:0000256" key="5">
    <source>
        <dbReference type="ARBA" id="ARBA00023136"/>
    </source>
</evidence>
<dbReference type="SUPFAM" id="SSF56281">
    <property type="entry name" value="Metallo-hydrolase/oxidoreductase"/>
    <property type="match status" value="1"/>
</dbReference>
<dbReference type="PANTHER" id="PTHR30619:SF1">
    <property type="entry name" value="RECOMBINATION PROTEIN 2"/>
    <property type="match status" value="1"/>
</dbReference>
<protein>
    <submittedName>
        <fullName evidence="8">Competence protein ComEC</fullName>
    </submittedName>
</protein>
<evidence type="ECO:0000256" key="3">
    <source>
        <dbReference type="ARBA" id="ARBA00022692"/>
    </source>
</evidence>
<keyword evidence="3 6" id="KW-0812">Transmembrane</keyword>
<feature type="domain" description="Metallo-beta-lactamase" evidence="7">
    <location>
        <begin position="560"/>
        <end position="760"/>
    </location>
</feature>
<feature type="transmembrane region" description="Helical" evidence="6">
    <location>
        <begin position="56"/>
        <end position="75"/>
    </location>
</feature>
<keyword evidence="4 6" id="KW-1133">Transmembrane helix</keyword>
<feature type="transmembrane region" description="Helical" evidence="6">
    <location>
        <begin position="233"/>
        <end position="256"/>
    </location>
</feature>
<evidence type="ECO:0000256" key="4">
    <source>
        <dbReference type="ARBA" id="ARBA00022989"/>
    </source>
</evidence>
<evidence type="ECO:0000259" key="7">
    <source>
        <dbReference type="SMART" id="SM00849"/>
    </source>
</evidence>
<feature type="transmembrane region" description="Helical" evidence="6">
    <location>
        <begin position="30"/>
        <end position="49"/>
    </location>
</feature>
<dbReference type="Gene3D" id="3.60.15.10">
    <property type="entry name" value="Ribonuclease Z/Hydroxyacylglutathione hydrolase-like"/>
    <property type="match status" value="1"/>
</dbReference>
<feature type="transmembrane region" description="Helical" evidence="6">
    <location>
        <begin position="394"/>
        <end position="414"/>
    </location>
</feature>
<dbReference type="Pfam" id="PF03772">
    <property type="entry name" value="Competence"/>
    <property type="match status" value="1"/>
</dbReference>
<gene>
    <name evidence="8" type="ORF">BCL65_10865</name>
</gene>
<feature type="transmembrane region" description="Helical" evidence="6">
    <location>
        <begin position="515"/>
        <end position="535"/>
    </location>
</feature>
<comment type="caution">
    <text evidence="8">The sequence shown here is derived from an EMBL/GenBank/DDBJ whole genome shotgun (WGS) entry which is preliminary data.</text>
</comment>
<name>A0ABX5EEP7_9MICO</name>